<keyword evidence="9" id="KW-0106">Calcium</keyword>
<keyword evidence="7 14" id="KW-0547">Nucleotide-binding</keyword>
<dbReference type="PROSITE" id="PS00107">
    <property type="entry name" value="PROTEIN_KINASE_ATP"/>
    <property type="match status" value="1"/>
</dbReference>
<evidence type="ECO:0000256" key="5">
    <source>
        <dbReference type="ARBA" id="ARBA00022723"/>
    </source>
</evidence>
<feature type="domain" description="Protein kinase" evidence="15">
    <location>
        <begin position="228"/>
        <end position="495"/>
    </location>
</feature>
<evidence type="ECO:0000256" key="8">
    <source>
        <dbReference type="ARBA" id="ARBA00022777"/>
    </source>
</evidence>
<evidence type="ECO:0000256" key="6">
    <source>
        <dbReference type="ARBA" id="ARBA00022737"/>
    </source>
</evidence>
<evidence type="ECO:0000259" key="15">
    <source>
        <dbReference type="PROSITE" id="PS50011"/>
    </source>
</evidence>
<proteinExistence type="inferred from homology"/>
<keyword evidence="3" id="KW-0723">Serine/threonine-protein kinase</keyword>
<evidence type="ECO:0000256" key="3">
    <source>
        <dbReference type="ARBA" id="ARBA00022527"/>
    </source>
</evidence>
<evidence type="ECO:0000313" key="16">
    <source>
        <dbReference type="EMBL" id="DBA04286.1"/>
    </source>
</evidence>
<dbReference type="EC" id="2.7.11.1" evidence="2"/>
<keyword evidence="17" id="KW-1185">Reference proteome</keyword>
<accession>A0AAV2ZA15</accession>
<evidence type="ECO:0000256" key="7">
    <source>
        <dbReference type="ARBA" id="ARBA00022741"/>
    </source>
</evidence>
<gene>
    <name evidence="16" type="ORF">N0F65_002048</name>
</gene>
<dbReference type="FunFam" id="1.10.510.10:FF:000571">
    <property type="entry name" value="Maternal embryonic leucine zipper kinase"/>
    <property type="match status" value="1"/>
</dbReference>
<dbReference type="InterPro" id="IPR011009">
    <property type="entry name" value="Kinase-like_dom_sf"/>
</dbReference>
<evidence type="ECO:0000256" key="10">
    <source>
        <dbReference type="ARBA" id="ARBA00022840"/>
    </source>
</evidence>
<comment type="catalytic activity">
    <reaction evidence="13">
        <text>L-seryl-[protein] + ATP = O-phospho-L-seryl-[protein] + ADP + H(+)</text>
        <dbReference type="Rhea" id="RHEA:17989"/>
        <dbReference type="Rhea" id="RHEA-COMP:9863"/>
        <dbReference type="Rhea" id="RHEA-COMP:11604"/>
        <dbReference type="ChEBI" id="CHEBI:15378"/>
        <dbReference type="ChEBI" id="CHEBI:29999"/>
        <dbReference type="ChEBI" id="CHEBI:30616"/>
        <dbReference type="ChEBI" id="CHEBI:83421"/>
        <dbReference type="ChEBI" id="CHEBI:456216"/>
        <dbReference type="EC" id="2.7.11.1"/>
    </reaction>
</comment>
<dbReference type="Pfam" id="PF03807">
    <property type="entry name" value="F420_oxidored"/>
    <property type="match status" value="1"/>
</dbReference>
<dbReference type="Pfam" id="PF00069">
    <property type="entry name" value="Pkinase"/>
    <property type="match status" value="1"/>
</dbReference>
<dbReference type="GO" id="GO:0004674">
    <property type="term" value="F:protein serine/threonine kinase activity"/>
    <property type="evidence" value="ECO:0007669"/>
    <property type="project" value="UniProtKB-KW"/>
</dbReference>
<keyword evidence="6" id="KW-0677">Repeat</keyword>
<comment type="catalytic activity">
    <reaction evidence="12">
        <text>L-threonyl-[protein] + ATP = O-phospho-L-threonyl-[protein] + ADP + H(+)</text>
        <dbReference type="Rhea" id="RHEA:46608"/>
        <dbReference type="Rhea" id="RHEA-COMP:11060"/>
        <dbReference type="Rhea" id="RHEA-COMP:11605"/>
        <dbReference type="ChEBI" id="CHEBI:15378"/>
        <dbReference type="ChEBI" id="CHEBI:30013"/>
        <dbReference type="ChEBI" id="CHEBI:30616"/>
        <dbReference type="ChEBI" id="CHEBI:61977"/>
        <dbReference type="ChEBI" id="CHEBI:456216"/>
        <dbReference type="EC" id="2.7.11.1"/>
    </reaction>
</comment>
<evidence type="ECO:0000256" key="12">
    <source>
        <dbReference type="ARBA" id="ARBA00047899"/>
    </source>
</evidence>
<name>A0AAV2ZA15_9STRA</name>
<evidence type="ECO:0000256" key="2">
    <source>
        <dbReference type="ARBA" id="ARBA00012513"/>
    </source>
</evidence>
<dbReference type="Proteomes" id="UP001146120">
    <property type="component" value="Unassembled WGS sequence"/>
</dbReference>
<evidence type="ECO:0000256" key="1">
    <source>
        <dbReference type="ARBA" id="ARBA00001946"/>
    </source>
</evidence>
<reference evidence="16" key="1">
    <citation type="submission" date="2022-11" db="EMBL/GenBank/DDBJ databases">
        <authorList>
            <person name="Morgan W.R."/>
            <person name="Tartar A."/>
        </authorList>
    </citation>
    <scope>NUCLEOTIDE SEQUENCE</scope>
    <source>
        <strain evidence="16">ARSEF 373</strain>
    </source>
</reference>
<evidence type="ECO:0000313" key="17">
    <source>
        <dbReference type="Proteomes" id="UP001146120"/>
    </source>
</evidence>
<comment type="caution">
    <text evidence="16">The sequence shown here is derived from an EMBL/GenBank/DDBJ whole genome shotgun (WGS) entry which is preliminary data.</text>
</comment>
<dbReference type="SMART" id="SM00220">
    <property type="entry name" value="S_TKc"/>
    <property type="match status" value="1"/>
</dbReference>
<evidence type="ECO:0000256" key="9">
    <source>
        <dbReference type="ARBA" id="ARBA00022837"/>
    </source>
</evidence>
<dbReference type="Gene3D" id="3.40.50.720">
    <property type="entry name" value="NAD(P)-binding Rossmann-like Domain"/>
    <property type="match status" value="1"/>
</dbReference>
<keyword evidence="5" id="KW-0479">Metal-binding</keyword>
<organism evidence="16 17">
    <name type="scientific">Lagenidium giganteum</name>
    <dbReference type="NCBI Taxonomy" id="4803"/>
    <lineage>
        <taxon>Eukaryota</taxon>
        <taxon>Sar</taxon>
        <taxon>Stramenopiles</taxon>
        <taxon>Oomycota</taxon>
        <taxon>Peronosporomycetes</taxon>
        <taxon>Pythiales</taxon>
        <taxon>Pythiaceae</taxon>
    </lineage>
</organism>
<comment type="cofactor">
    <cofactor evidence="1">
        <name>Mg(2+)</name>
        <dbReference type="ChEBI" id="CHEBI:18420"/>
    </cofactor>
</comment>
<comment type="similarity">
    <text evidence="11">Belongs to the protein kinase superfamily. Ser/Thr protein kinase family. CDPK subfamily.</text>
</comment>
<dbReference type="AlphaFoldDB" id="A0AAV2ZA15"/>
<dbReference type="EMBL" id="DAKRPA010000009">
    <property type="protein sequence ID" value="DBA04286.1"/>
    <property type="molecule type" value="Genomic_DNA"/>
</dbReference>
<protein>
    <recommendedName>
        <fullName evidence="2">non-specific serine/threonine protein kinase</fullName>
        <ecNumber evidence="2">2.7.11.1</ecNumber>
    </recommendedName>
</protein>
<sequence length="496" mass="55140">MSQPALRINSVGFIGSGRLAERIARKLIKKISPQQKFCYEKQRLVPTLQASDPSQERRNVFSGLGFTTAESNNQILNDCDLVFIATNANEALEPLAAARAGNIRNKLFVSLMGDLPADHVGKLICPGAKVIRMMPNNYLEQKGLRKGVLPPESWAAIRGSNVSNVELEKVIELAGISSFVDIDDSGFSATLANGLAEEVRRTLQDDRIPDVATAGHPHDVTAEFHDQYELKEYLGEGHYSEVYRAVHKATGQSYAVKCVKDQRLTNEAQETLTAEVAALNRLKHPNIITHHGFFSEGNNYYLVLDYCQHGSLVRVMNERGALPEAEAKHIIRQVLSAVNYCHEMGHVHRDIKADNVLITEQGPSNDGSSGQQYTVKLADFGLSEELQLSSDRLQEICGTPQYLSPEIVSGRAYGRPADIWSIGILSYMLLSGRVPFDEAASERQLHQLIRLGAISYKQPEWQHVSRDGRDFVQRMLDVSSKDRATAAALLRHPWMQ</sequence>
<keyword evidence="4" id="KW-0808">Transferase</keyword>
<dbReference type="PROSITE" id="PS50011">
    <property type="entry name" value="PROTEIN_KINASE_DOM"/>
    <property type="match status" value="1"/>
</dbReference>
<dbReference type="GO" id="GO:0046872">
    <property type="term" value="F:metal ion binding"/>
    <property type="evidence" value="ECO:0007669"/>
    <property type="project" value="UniProtKB-KW"/>
</dbReference>
<dbReference type="CDD" id="cd05117">
    <property type="entry name" value="STKc_CAMK"/>
    <property type="match status" value="1"/>
</dbReference>
<evidence type="ECO:0000256" key="11">
    <source>
        <dbReference type="ARBA" id="ARBA00024334"/>
    </source>
</evidence>
<dbReference type="InterPro" id="IPR000719">
    <property type="entry name" value="Prot_kinase_dom"/>
</dbReference>
<dbReference type="SUPFAM" id="SSF56112">
    <property type="entry name" value="Protein kinase-like (PK-like)"/>
    <property type="match status" value="1"/>
</dbReference>
<dbReference type="Gene3D" id="1.10.510.10">
    <property type="entry name" value="Transferase(Phosphotransferase) domain 1"/>
    <property type="match status" value="1"/>
</dbReference>
<feature type="binding site" evidence="14">
    <location>
        <position position="257"/>
    </location>
    <ligand>
        <name>ATP</name>
        <dbReference type="ChEBI" id="CHEBI:30616"/>
    </ligand>
</feature>
<dbReference type="InterPro" id="IPR036291">
    <property type="entry name" value="NAD(P)-bd_dom_sf"/>
</dbReference>
<dbReference type="PANTHER" id="PTHR24347">
    <property type="entry name" value="SERINE/THREONINE-PROTEIN KINASE"/>
    <property type="match status" value="1"/>
</dbReference>
<dbReference type="InterPro" id="IPR017441">
    <property type="entry name" value="Protein_kinase_ATP_BS"/>
</dbReference>
<dbReference type="FunFam" id="3.30.200.20:FF:000315">
    <property type="entry name" value="Calcium-dependent protein kinase 3"/>
    <property type="match status" value="1"/>
</dbReference>
<dbReference type="InterPro" id="IPR028939">
    <property type="entry name" value="P5C_Rdtase_cat_N"/>
</dbReference>
<evidence type="ECO:0000256" key="14">
    <source>
        <dbReference type="PROSITE-ProRule" id="PRU10141"/>
    </source>
</evidence>
<keyword evidence="8" id="KW-0418">Kinase</keyword>
<reference evidence="16" key="2">
    <citation type="journal article" date="2023" name="Microbiol Resour">
        <title>Decontamination and Annotation of the Draft Genome Sequence of the Oomycete Lagenidium giganteum ARSEF 373.</title>
        <authorList>
            <person name="Morgan W.R."/>
            <person name="Tartar A."/>
        </authorList>
    </citation>
    <scope>NUCLEOTIDE SEQUENCE</scope>
    <source>
        <strain evidence="16">ARSEF 373</strain>
    </source>
</reference>
<dbReference type="GO" id="GO:0005524">
    <property type="term" value="F:ATP binding"/>
    <property type="evidence" value="ECO:0007669"/>
    <property type="project" value="UniProtKB-UniRule"/>
</dbReference>
<dbReference type="SUPFAM" id="SSF51735">
    <property type="entry name" value="NAD(P)-binding Rossmann-fold domains"/>
    <property type="match status" value="1"/>
</dbReference>
<keyword evidence="10 14" id="KW-0067">ATP-binding</keyword>
<evidence type="ECO:0000256" key="4">
    <source>
        <dbReference type="ARBA" id="ARBA00022679"/>
    </source>
</evidence>
<evidence type="ECO:0000256" key="13">
    <source>
        <dbReference type="ARBA" id="ARBA00048679"/>
    </source>
</evidence>